<gene>
    <name evidence="1" type="ORF">FG384_17970</name>
</gene>
<sequence length="171" mass="20060">MIFVNDVLVSKEENKDKANEILKSYLTTEKLILVNEHNELISNEEIEELLSKRAEVVKLVAIRISTLVRDFKEELHNYILEVEDYIENTRDCEDFSDTLSSFIQVTEALLQFSKVEDFLQKELINQQHLLEISEKSIQQAEVGNNEYVLDLIEYELLPILHNFLNETNEEI</sequence>
<accession>A0A544TJ15</accession>
<name>A0A544TJ15_9BACI</name>
<dbReference type="OrthoDB" id="2969378at2"/>
<dbReference type="Proteomes" id="UP000316626">
    <property type="component" value="Unassembled WGS sequence"/>
</dbReference>
<proteinExistence type="predicted"/>
<organism evidence="1 2">
    <name type="scientific">Psychrobacillus vulpis</name>
    <dbReference type="NCBI Taxonomy" id="2325572"/>
    <lineage>
        <taxon>Bacteria</taxon>
        <taxon>Bacillati</taxon>
        <taxon>Bacillota</taxon>
        <taxon>Bacilli</taxon>
        <taxon>Bacillales</taxon>
        <taxon>Bacillaceae</taxon>
        <taxon>Psychrobacillus</taxon>
    </lineage>
</organism>
<evidence type="ECO:0000313" key="1">
    <source>
        <dbReference type="EMBL" id="TQR17378.1"/>
    </source>
</evidence>
<comment type="caution">
    <text evidence="1">The sequence shown here is derived from an EMBL/GenBank/DDBJ whole genome shotgun (WGS) entry which is preliminary data.</text>
</comment>
<protein>
    <submittedName>
        <fullName evidence="1">Uncharacterized protein</fullName>
    </submittedName>
</protein>
<dbReference type="EMBL" id="VDGI01000027">
    <property type="protein sequence ID" value="TQR17378.1"/>
    <property type="molecule type" value="Genomic_DNA"/>
</dbReference>
<dbReference type="RefSeq" id="WP_142644067.1">
    <property type="nucleotide sequence ID" value="NZ_VDGI01000027.1"/>
</dbReference>
<keyword evidence="2" id="KW-1185">Reference proteome</keyword>
<dbReference type="AlphaFoldDB" id="A0A544TJ15"/>
<evidence type="ECO:0000313" key="2">
    <source>
        <dbReference type="Proteomes" id="UP000316626"/>
    </source>
</evidence>
<reference evidence="1 2" key="1">
    <citation type="submission" date="2019-06" db="EMBL/GenBank/DDBJ databases">
        <title>Psychrobacillus vulpis sp. nov., a new species isolated from feces of a red fox that inhabits in The Tablas de Daimiel Natural Park, Albacete, Spain.</title>
        <authorList>
            <person name="Rodriguez M."/>
            <person name="Reina J.C."/>
            <person name="Bejar V."/>
            <person name="Llamas I."/>
        </authorList>
    </citation>
    <scope>NUCLEOTIDE SEQUENCE [LARGE SCALE GENOMIC DNA]</scope>
    <source>
        <strain evidence="1 2">Z8</strain>
    </source>
</reference>